<evidence type="ECO:0000256" key="4">
    <source>
        <dbReference type="ARBA" id="ARBA00023239"/>
    </source>
</evidence>
<feature type="domain" description="CENP-V/GFA" evidence="6">
    <location>
        <begin position="13"/>
        <end position="124"/>
    </location>
</feature>
<comment type="similarity">
    <text evidence="1">Belongs to the Gfa family.</text>
</comment>
<evidence type="ECO:0000256" key="1">
    <source>
        <dbReference type="ARBA" id="ARBA00005495"/>
    </source>
</evidence>
<evidence type="ECO:0000256" key="2">
    <source>
        <dbReference type="ARBA" id="ARBA00022723"/>
    </source>
</evidence>
<dbReference type="Pfam" id="PF04828">
    <property type="entry name" value="GFA"/>
    <property type="match status" value="1"/>
</dbReference>
<reference evidence="7 8" key="1">
    <citation type="submission" date="2024-06" db="EMBL/GenBank/DDBJ databases">
        <title>The Natural Products Discovery Center: Release of the First 8490 Sequenced Strains for Exploring Actinobacteria Biosynthetic Diversity.</title>
        <authorList>
            <person name="Kalkreuter E."/>
            <person name="Kautsar S.A."/>
            <person name="Yang D."/>
            <person name="Bader C.D."/>
            <person name="Teijaro C.N."/>
            <person name="Fluegel L."/>
            <person name="Davis C.M."/>
            <person name="Simpson J.R."/>
            <person name="Lauterbach L."/>
            <person name="Steele A.D."/>
            <person name="Gui C."/>
            <person name="Meng S."/>
            <person name="Li G."/>
            <person name="Viehrig K."/>
            <person name="Ye F."/>
            <person name="Su P."/>
            <person name="Kiefer A.F."/>
            <person name="Nichols A."/>
            <person name="Cepeda A.J."/>
            <person name="Yan W."/>
            <person name="Fan B."/>
            <person name="Jiang Y."/>
            <person name="Adhikari A."/>
            <person name="Zheng C.-J."/>
            <person name="Schuster L."/>
            <person name="Cowan T.M."/>
            <person name="Smanski M.J."/>
            <person name="Chevrette M.G."/>
            <person name="De Carvalho L.P.S."/>
            <person name="Shen B."/>
        </authorList>
    </citation>
    <scope>NUCLEOTIDE SEQUENCE [LARGE SCALE GENOMIC DNA]</scope>
    <source>
        <strain evidence="7 8">NPDC020594</strain>
    </source>
</reference>
<organism evidence="7 8">
    <name type="scientific">Streptomyces flaveolus</name>
    <dbReference type="NCBI Taxonomy" id="67297"/>
    <lineage>
        <taxon>Bacteria</taxon>
        <taxon>Bacillati</taxon>
        <taxon>Actinomycetota</taxon>
        <taxon>Actinomycetes</taxon>
        <taxon>Kitasatosporales</taxon>
        <taxon>Streptomycetaceae</taxon>
        <taxon>Streptomyces</taxon>
    </lineage>
</organism>
<dbReference type="PANTHER" id="PTHR33337">
    <property type="entry name" value="GFA DOMAIN-CONTAINING PROTEIN"/>
    <property type="match status" value="1"/>
</dbReference>
<keyword evidence="3" id="KW-0862">Zinc</keyword>
<dbReference type="SUPFAM" id="SSF51316">
    <property type="entry name" value="Mss4-like"/>
    <property type="match status" value="1"/>
</dbReference>
<accession>A0ABV3APS2</accession>
<evidence type="ECO:0000256" key="5">
    <source>
        <dbReference type="SAM" id="MobiDB-lite"/>
    </source>
</evidence>
<feature type="region of interest" description="Disordered" evidence="5">
    <location>
        <begin position="127"/>
        <end position="158"/>
    </location>
</feature>
<dbReference type="EMBL" id="JBFAEG010000065">
    <property type="protein sequence ID" value="MEU5713957.1"/>
    <property type="molecule type" value="Genomic_DNA"/>
</dbReference>
<dbReference type="PANTHER" id="PTHR33337:SF40">
    <property type="entry name" value="CENP-V_GFA DOMAIN-CONTAINING PROTEIN-RELATED"/>
    <property type="match status" value="1"/>
</dbReference>
<protein>
    <submittedName>
        <fullName evidence="7">GFA family protein</fullName>
    </submittedName>
</protein>
<dbReference type="RefSeq" id="WP_051818816.1">
    <property type="nucleotide sequence ID" value="NZ_JBFAEG010000065.1"/>
</dbReference>
<evidence type="ECO:0000259" key="6">
    <source>
        <dbReference type="PROSITE" id="PS51891"/>
    </source>
</evidence>
<dbReference type="InterPro" id="IPR006913">
    <property type="entry name" value="CENP-V/GFA"/>
</dbReference>
<gene>
    <name evidence="7" type="ORF">AB0H04_45465</name>
</gene>
<evidence type="ECO:0000313" key="7">
    <source>
        <dbReference type="EMBL" id="MEU5713957.1"/>
    </source>
</evidence>
<name>A0ABV3APS2_9ACTN</name>
<evidence type="ECO:0000256" key="3">
    <source>
        <dbReference type="ARBA" id="ARBA00022833"/>
    </source>
</evidence>
<keyword evidence="2" id="KW-0479">Metal-binding</keyword>
<dbReference type="Proteomes" id="UP001551011">
    <property type="component" value="Unassembled WGS sequence"/>
</dbReference>
<dbReference type="Gene3D" id="3.90.1590.10">
    <property type="entry name" value="glutathione-dependent formaldehyde- activating enzyme (gfa)"/>
    <property type="match status" value="1"/>
</dbReference>
<proteinExistence type="inferred from homology"/>
<evidence type="ECO:0000313" key="8">
    <source>
        <dbReference type="Proteomes" id="UP001551011"/>
    </source>
</evidence>
<dbReference type="PROSITE" id="PS51891">
    <property type="entry name" value="CENP_V_GFA"/>
    <property type="match status" value="1"/>
</dbReference>
<keyword evidence="4" id="KW-0456">Lyase</keyword>
<keyword evidence="8" id="KW-1185">Reference proteome</keyword>
<sequence length="158" mass="17441">MSNVDSVFGSRVRTGHCLCGSVSYRFDAEPDAVVLCHCGHCQRHSGAAFSMNVLVARDALEVKGTPRSYQTVGVENGNVRDRLFCGECGTPIFTILHERPGLVIVKAGTLDDPSGLRPSAEAWRRRAQDWIAPDPDRPRFDGDVEQRARQEDRPVFGD</sequence>
<dbReference type="InterPro" id="IPR011057">
    <property type="entry name" value="Mss4-like_sf"/>
</dbReference>
<comment type="caution">
    <text evidence="7">The sequence shown here is derived from an EMBL/GenBank/DDBJ whole genome shotgun (WGS) entry which is preliminary data.</text>
</comment>